<dbReference type="EMBL" id="CP009788">
    <property type="protein sequence ID" value="AJE03633.1"/>
    <property type="molecule type" value="Genomic_DNA"/>
</dbReference>
<dbReference type="OrthoDB" id="9764363at2"/>
<evidence type="ECO:0000313" key="7">
    <source>
        <dbReference type="EMBL" id="AJE03633.1"/>
    </source>
</evidence>
<dbReference type="InterPro" id="IPR047272">
    <property type="entry name" value="S49_SppA_C"/>
</dbReference>
<evidence type="ECO:0000256" key="1">
    <source>
        <dbReference type="ARBA" id="ARBA00008683"/>
    </source>
</evidence>
<evidence type="ECO:0000313" key="8">
    <source>
        <dbReference type="Proteomes" id="UP000057609"/>
    </source>
</evidence>
<dbReference type="AlphaFoldDB" id="A0A0B5BA92"/>
<feature type="domain" description="Peptidase S49" evidence="6">
    <location>
        <begin position="98"/>
        <end position="249"/>
    </location>
</feature>
<dbReference type="STRING" id="345632.GPICK_09950"/>
<feature type="transmembrane region" description="Helical" evidence="5">
    <location>
        <begin position="7"/>
        <end position="31"/>
    </location>
</feature>
<evidence type="ECO:0000256" key="5">
    <source>
        <dbReference type="SAM" id="Phobius"/>
    </source>
</evidence>
<keyword evidence="8" id="KW-1185">Reference proteome</keyword>
<evidence type="ECO:0000256" key="2">
    <source>
        <dbReference type="ARBA" id="ARBA00022670"/>
    </source>
</evidence>
<keyword evidence="2" id="KW-0645">Protease</keyword>
<dbReference type="InterPro" id="IPR002142">
    <property type="entry name" value="Peptidase_S49"/>
</dbReference>
<dbReference type="SUPFAM" id="SSF52096">
    <property type="entry name" value="ClpP/crotonase"/>
    <property type="match status" value="1"/>
</dbReference>
<dbReference type="InterPro" id="IPR004635">
    <property type="entry name" value="Pept_S49_SppA"/>
</dbReference>
<dbReference type="GO" id="GO:0006508">
    <property type="term" value="P:proteolysis"/>
    <property type="evidence" value="ECO:0007669"/>
    <property type="project" value="UniProtKB-KW"/>
</dbReference>
<keyword evidence="5" id="KW-1133">Transmembrane helix</keyword>
<dbReference type="GO" id="GO:0008236">
    <property type="term" value="F:serine-type peptidase activity"/>
    <property type="evidence" value="ECO:0007669"/>
    <property type="project" value="UniProtKB-KW"/>
</dbReference>
<keyword evidence="5" id="KW-0472">Membrane</keyword>
<name>A0A0B5BA92_9BACT</name>
<dbReference type="NCBIfam" id="TIGR00706">
    <property type="entry name" value="SppA_dom"/>
    <property type="match status" value="1"/>
</dbReference>
<dbReference type="HOGENOM" id="CLU_046540_0_0_7"/>
<evidence type="ECO:0000259" key="6">
    <source>
        <dbReference type="Pfam" id="PF01343"/>
    </source>
</evidence>
<proteinExistence type="inferred from homology"/>
<dbReference type="KEGG" id="gpi:GPICK_09950"/>
<comment type="similarity">
    <text evidence="1">Belongs to the peptidase S49 family.</text>
</comment>
<dbReference type="CDD" id="cd07023">
    <property type="entry name" value="S49_Sppa_N_C"/>
    <property type="match status" value="1"/>
</dbReference>
<protein>
    <submittedName>
        <fullName evidence="7">Multidrug transporter</fullName>
    </submittedName>
</protein>
<accession>A0A0B5BA92</accession>
<dbReference type="RefSeq" id="WP_039742756.1">
    <property type="nucleotide sequence ID" value="NZ_CP009788.1"/>
</dbReference>
<dbReference type="Proteomes" id="UP000057609">
    <property type="component" value="Chromosome"/>
</dbReference>
<keyword evidence="3" id="KW-0378">Hydrolase</keyword>
<evidence type="ECO:0000256" key="4">
    <source>
        <dbReference type="ARBA" id="ARBA00022825"/>
    </source>
</evidence>
<organism evidence="7 8">
    <name type="scientific">Geobacter pickeringii</name>
    <dbReference type="NCBI Taxonomy" id="345632"/>
    <lineage>
        <taxon>Bacteria</taxon>
        <taxon>Pseudomonadati</taxon>
        <taxon>Thermodesulfobacteriota</taxon>
        <taxon>Desulfuromonadia</taxon>
        <taxon>Geobacterales</taxon>
        <taxon>Geobacteraceae</taxon>
        <taxon>Geobacter</taxon>
    </lineage>
</organism>
<dbReference type="Gene3D" id="3.90.226.10">
    <property type="entry name" value="2-enoyl-CoA Hydratase, Chain A, domain 1"/>
    <property type="match status" value="1"/>
</dbReference>
<evidence type="ECO:0000256" key="3">
    <source>
        <dbReference type="ARBA" id="ARBA00022801"/>
    </source>
</evidence>
<dbReference type="PANTHER" id="PTHR42987:SF7">
    <property type="entry name" value="SIGNAL PEPTIDE PEPTIDASE SPPA-RELATED"/>
    <property type="match status" value="1"/>
</dbReference>
<sequence length="298" mass="31931">MNRKYVAAGIVIVVAVTILFAFSVQVVRLFLGDSPVVLTSEEGVGYLEVKGPIIDCEETIKQIHELKKRSNVKAVVFRIDSPGGVVGPSQEIYEEMKKLAAAKKVVVSMGSIAASGGYYIAVPASVIYANSGSITGSIGVLMKMSNIEGLLGKVGLKAFTIKSGRFKDVGSPLREMTPQDRAILQGVIDNLHGQFVKAVADGRKLPVEKVRALADGRVYTGEQALSLHLVDRLGTLQDAVMEAGRLAGIKGEPKLIMPPKKRKLLRDMLVEGVSGIIGEAGQRENSFSVNYQLEGAPR</sequence>
<reference evidence="7 8" key="1">
    <citation type="journal article" date="2015" name="Genome Announc.">
        <title>Complete Genome of Geobacter pickeringii G13T, a Metal-Reducing Isolate from Sedimentary Kaolin Deposits.</title>
        <authorList>
            <person name="Badalamenti J.P."/>
            <person name="Bond D.R."/>
        </authorList>
    </citation>
    <scope>NUCLEOTIDE SEQUENCE [LARGE SCALE GENOMIC DNA]</scope>
    <source>
        <strain evidence="7 8">G13</strain>
    </source>
</reference>
<dbReference type="InterPro" id="IPR029045">
    <property type="entry name" value="ClpP/crotonase-like_dom_sf"/>
</dbReference>
<dbReference type="Gene3D" id="6.20.330.10">
    <property type="match status" value="1"/>
</dbReference>
<dbReference type="PANTHER" id="PTHR42987">
    <property type="entry name" value="PEPTIDASE S49"/>
    <property type="match status" value="1"/>
</dbReference>
<keyword evidence="4" id="KW-0720">Serine protease</keyword>
<gene>
    <name evidence="7" type="ORF">GPICK_09950</name>
</gene>
<keyword evidence="5" id="KW-0812">Transmembrane</keyword>
<dbReference type="Pfam" id="PF01343">
    <property type="entry name" value="Peptidase_S49"/>
    <property type="match status" value="1"/>
</dbReference>